<dbReference type="AlphaFoldDB" id="A0A0W8F4L5"/>
<sequence length="106" mass="12703">MRPPPPKSKKIARERIFILFQRAREFFPEDPLISDRCVALARRISMRHRVRIVREFRRQFCRHCHRYLVAGQNLRVRTGRGKVTMTCLSCGRQMRVPLGARHEHRP</sequence>
<reference evidence="8" key="1">
    <citation type="journal article" date="2015" name="Proc. Natl. Acad. Sci. U.S.A.">
        <title>Networks of energetic and metabolic interactions define dynamics in microbial communities.</title>
        <authorList>
            <person name="Embree M."/>
            <person name="Liu J.K."/>
            <person name="Al-Bassam M.M."/>
            <person name="Zengler K."/>
        </authorList>
    </citation>
    <scope>NUCLEOTIDE SEQUENCE</scope>
</reference>
<dbReference type="HAMAP" id="MF_00757">
    <property type="entry name" value="RNase_P_4"/>
    <property type="match status" value="1"/>
</dbReference>
<dbReference type="GO" id="GO:0046872">
    <property type="term" value="F:metal ion binding"/>
    <property type="evidence" value="ECO:0007669"/>
    <property type="project" value="UniProtKB-KW"/>
</dbReference>
<dbReference type="EC" id="3.1.26.5" evidence="8"/>
<evidence type="ECO:0000256" key="6">
    <source>
        <dbReference type="ARBA" id="ARBA00022801"/>
    </source>
</evidence>
<dbReference type="PANTHER" id="PTHR14742">
    <property type="entry name" value="RIBONUCLEASE P SUBUNIT P21"/>
    <property type="match status" value="1"/>
</dbReference>
<dbReference type="PANTHER" id="PTHR14742:SF0">
    <property type="entry name" value="RIBONUCLEASE P PROTEIN SUBUNIT P21"/>
    <property type="match status" value="1"/>
</dbReference>
<evidence type="ECO:0000256" key="3">
    <source>
        <dbReference type="ARBA" id="ARBA00022722"/>
    </source>
</evidence>
<protein>
    <submittedName>
        <fullName evidence="8">Ribonuclease p protein component 4</fullName>
        <ecNumber evidence="8">3.1.26.5</ecNumber>
    </submittedName>
</protein>
<evidence type="ECO:0000313" key="8">
    <source>
        <dbReference type="EMBL" id="KUG15846.1"/>
    </source>
</evidence>
<dbReference type="EMBL" id="LNQE01001523">
    <property type="protein sequence ID" value="KUG15846.1"/>
    <property type="molecule type" value="Genomic_DNA"/>
</dbReference>
<keyword evidence="5" id="KW-0255">Endonuclease</keyword>
<evidence type="ECO:0000256" key="2">
    <source>
        <dbReference type="ARBA" id="ARBA00022694"/>
    </source>
</evidence>
<dbReference type="InterPro" id="IPR016432">
    <property type="entry name" value="RNP4"/>
</dbReference>
<dbReference type="GO" id="GO:0030677">
    <property type="term" value="C:ribonuclease P complex"/>
    <property type="evidence" value="ECO:0007669"/>
    <property type="project" value="InterPro"/>
</dbReference>
<keyword evidence="6 8" id="KW-0378">Hydrolase</keyword>
<evidence type="ECO:0000256" key="5">
    <source>
        <dbReference type="ARBA" id="ARBA00022759"/>
    </source>
</evidence>
<dbReference type="GO" id="GO:0001682">
    <property type="term" value="P:tRNA 5'-leader removal"/>
    <property type="evidence" value="ECO:0007669"/>
    <property type="project" value="InterPro"/>
</dbReference>
<keyword evidence="4" id="KW-0479">Metal-binding</keyword>
<name>A0A0W8F4L5_9ZZZZ</name>
<keyword evidence="2" id="KW-0819">tRNA processing</keyword>
<comment type="caution">
    <text evidence="8">The sequence shown here is derived from an EMBL/GenBank/DDBJ whole genome shotgun (WGS) entry which is preliminary data.</text>
</comment>
<dbReference type="PIRSF" id="PIRSF004878">
    <property type="entry name" value="RNase_P_4"/>
    <property type="match status" value="1"/>
</dbReference>
<keyword evidence="1" id="KW-0963">Cytoplasm</keyword>
<dbReference type="Gene3D" id="1.20.5.420">
    <property type="entry name" value="Immunoglobulin FC, subunit C"/>
    <property type="match status" value="1"/>
</dbReference>
<keyword evidence="7" id="KW-0862">Zinc</keyword>
<dbReference type="Pfam" id="PF04032">
    <property type="entry name" value="Rpr2"/>
    <property type="match status" value="1"/>
</dbReference>
<gene>
    <name evidence="8" type="ORF">ASZ90_014478</name>
</gene>
<proteinExistence type="inferred from homology"/>
<dbReference type="Gene3D" id="6.20.50.20">
    <property type="match status" value="1"/>
</dbReference>
<organism evidence="8">
    <name type="scientific">hydrocarbon metagenome</name>
    <dbReference type="NCBI Taxonomy" id="938273"/>
    <lineage>
        <taxon>unclassified sequences</taxon>
        <taxon>metagenomes</taxon>
        <taxon>ecological metagenomes</taxon>
    </lineage>
</organism>
<evidence type="ECO:0000256" key="4">
    <source>
        <dbReference type="ARBA" id="ARBA00022723"/>
    </source>
</evidence>
<accession>A0A0W8F4L5</accession>
<evidence type="ECO:0000256" key="1">
    <source>
        <dbReference type="ARBA" id="ARBA00022490"/>
    </source>
</evidence>
<dbReference type="GO" id="GO:0004526">
    <property type="term" value="F:ribonuclease P activity"/>
    <property type="evidence" value="ECO:0007669"/>
    <property type="project" value="UniProtKB-EC"/>
</dbReference>
<dbReference type="InterPro" id="IPR007175">
    <property type="entry name" value="Rpr2/Snm1/Rpp21"/>
</dbReference>
<evidence type="ECO:0000256" key="7">
    <source>
        <dbReference type="ARBA" id="ARBA00022833"/>
    </source>
</evidence>
<keyword evidence="3" id="KW-0540">Nuclease</keyword>